<dbReference type="InterPro" id="IPR013784">
    <property type="entry name" value="Carb-bd-like_fold"/>
</dbReference>
<reference evidence="3" key="1">
    <citation type="submission" date="2021-04" db="EMBL/GenBank/DDBJ databases">
        <title>Whole genome sequencing of Enterococci isolates from hospitalized patients.</title>
        <authorList>
            <person name="Ogoti B.M."/>
            <person name="Onyambu F.G."/>
        </authorList>
    </citation>
    <scope>NUCLEOTIDE SEQUENCE</scope>
    <source>
        <strain evidence="3">242</strain>
    </source>
</reference>
<gene>
    <name evidence="3" type="ORF">KEH51_02425</name>
</gene>
<feature type="domain" description="CBM20" evidence="2">
    <location>
        <begin position="1"/>
        <end position="70"/>
    </location>
</feature>
<dbReference type="Proteomes" id="UP000680045">
    <property type="component" value="Unassembled WGS sequence"/>
</dbReference>
<dbReference type="InterPro" id="IPR002044">
    <property type="entry name" value="CBM20"/>
</dbReference>
<evidence type="ECO:0000259" key="2">
    <source>
        <dbReference type="PROSITE" id="PS51166"/>
    </source>
</evidence>
<dbReference type="Gene3D" id="2.60.40.10">
    <property type="entry name" value="Immunoglobulins"/>
    <property type="match status" value="1"/>
</dbReference>
<evidence type="ECO:0000256" key="1">
    <source>
        <dbReference type="SAM" id="MobiDB-lite"/>
    </source>
</evidence>
<dbReference type="Pfam" id="PF00686">
    <property type="entry name" value="CBM_20"/>
    <property type="match status" value="1"/>
</dbReference>
<organism evidence="3 4">
    <name type="scientific">Peribacillus frigoritolerans</name>
    <dbReference type="NCBI Taxonomy" id="450367"/>
    <lineage>
        <taxon>Bacteria</taxon>
        <taxon>Bacillati</taxon>
        <taxon>Bacillota</taxon>
        <taxon>Bacilli</taxon>
        <taxon>Bacillales</taxon>
        <taxon>Bacillaceae</taxon>
        <taxon>Peribacillus</taxon>
    </lineage>
</organism>
<dbReference type="AlphaFoldDB" id="A0A941FFU6"/>
<proteinExistence type="predicted"/>
<protein>
    <recommendedName>
        <fullName evidence="2">CBM20 domain-containing protein</fullName>
    </recommendedName>
</protein>
<accession>A0A941FFU6</accession>
<dbReference type="SUPFAM" id="SSF49452">
    <property type="entry name" value="Starch-binding domain-like"/>
    <property type="match status" value="1"/>
</dbReference>
<dbReference type="EMBL" id="JAGTPW010000003">
    <property type="protein sequence ID" value="MBR8644003.1"/>
    <property type="molecule type" value="Genomic_DNA"/>
</dbReference>
<dbReference type="GO" id="GO:2001070">
    <property type="term" value="F:starch binding"/>
    <property type="evidence" value="ECO:0007669"/>
    <property type="project" value="InterPro"/>
</dbReference>
<dbReference type="InterPro" id="IPR013783">
    <property type="entry name" value="Ig-like_fold"/>
</dbReference>
<evidence type="ECO:0000313" key="4">
    <source>
        <dbReference type="Proteomes" id="UP000680045"/>
    </source>
</evidence>
<comment type="caution">
    <text evidence="3">The sequence shown here is derived from an EMBL/GenBank/DDBJ whole genome shotgun (WGS) entry which is preliminary data.</text>
</comment>
<dbReference type="PROSITE" id="PS51166">
    <property type="entry name" value="CBM20"/>
    <property type="match status" value="1"/>
</dbReference>
<sequence length="70" mass="8350">MGRWNPEDYEYKLTQNTEGSWSGTFRLAADRFYEFKFVLKDENGNITWQDGENNRYKTPLNGEGNYKTAW</sequence>
<feature type="region of interest" description="Disordered" evidence="1">
    <location>
        <begin position="48"/>
        <end position="70"/>
    </location>
</feature>
<evidence type="ECO:0000313" key="3">
    <source>
        <dbReference type="EMBL" id="MBR8644003.1"/>
    </source>
</evidence>
<name>A0A941FFU6_9BACI</name>